<organism evidence="2 3">
    <name type="scientific">Metabacillus rhizosphaerae</name>
    <dbReference type="NCBI Taxonomy" id="3117747"/>
    <lineage>
        <taxon>Bacteria</taxon>
        <taxon>Bacillati</taxon>
        <taxon>Bacillota</taxon>
        <taxon>Bacilli</taxon>
        <taxon>Bacillales</taxon>
        <taxon>Bacillaceae</taxon>
        <taxon>Metabacillus</taxon>
    </lineage>
</organism>
<reference evidence="2 3" key="1">
    <citation type="submission" date="2024-02" db="EMBL/GenBank/DDBJ databases">
        <title>Seven novel Bacillus-like species.</title>
        <authorList>
            <person name="Liu G."/>
        </authorList>
    </citation>
    <scope>NUCLEOTIDE SEQUENCE [LARGE SCALE GENOMIC DNA]</scope>
    <source>
        <strain evidence="2 3">FJAT-53654</strain>
    </source>
</reference>
<feature type="transmembrane region" description="Helical" evidence="1">
    <location>
        <begin position="37"/>
        <end position="57"/>
    </location>
</feature>
<evidence type="ECO:0000256" key="1">
    <source>
        <dbReference type="SAM" id="Phobius"/>
    </source>
</evidence>
<dbReference type="EMBL" id="CP147403">
    <property type="protein sequence ID" value="WXB86555.1"/>
    <property type="molecule type" value="Genomic_DNA"/>
</dbReference>
<gene>
    <name evidence="2" type="ORF">WCV66_14915</name>
</gene>
<name>A0ABZ2MMU7_9BACI</name>
<proteinExistence type="predicted"/>
<evidence type="ECO:0000313" key="3">
    <source>
        <dbReference type="Proteomes" id="UP001368328"/>
    </source>
</evidence>
<feature type="transmembrane region" description="Helical" evidence="1">
    <location>
        <begin position="5"/>
        <end position="25"/>
    </location>
</feature>
<dbReference type="RefSeq" id="WP_338785898.1">
    <property type="nucleotide sequence ID" value="NZ_CP147403.1"/>
</dbReference>
<accession>A0ABZ2MMU7</accession>
<keyword evidence="1" id="KW-0812">Transmembrane</keyword>
<sequence length="63" mass="7563">MGNKFYWIIIFSTLLVNVIMLQMTIESYFGEEYKHVWTFSSIAIISTSICLITFIQWNKQEYK</sequence>
<keyword evidence="3" id="KW-1185">Reference proteome</keyword>
<evidence type="ECO:0000313" key="2">
    <source>
        <dbReference type="EMBL" id="WXB86555.1"/>
    </source>
</evidence>
<keyword evidence="1" id="KW-0472">Membrane</keyword>
<dbReference type="Proteomes" id="UP001368328">
    <property type="component" value="Chromosome"/>
</dbReference>
<protein>
    <submittedName>
        <fullName evidence="2">Uncharacterized protein</fullName>
    </submittedName>
</protein>
<keyword evidence="1" id="KW-1133">Transmembrane helix</keyword>